<sequence>MEERAMAHLAAAVSTITQRLIGLLDELLPGQLEAFYLVGSVAQGDYQAGQSDIDFVAVMSPPIELAALATAHTTLHQEFPGTDCDGIYLLPGELSRPPGGQGIAVRAGKVNPNSAEERSPVVWQVLAEDGIALRGRVADDSWVAVDRAATVDYSRANLQGYWRSWLEARRHLTSAEGETLLIDEAVVWGALGVARVHATIVNARVPSKTAAAAHALVVFPEYAEIISEALRLRTDPLGASAYQSPLARRHELIGFMDAVIRSDA</sequence>
<dbReference type="PATRIC" id="fig|1293439.3.peg.3462"/>
<feature type="domain" description="Polymerase nucleotidyl transferase" evidence="1">
    <location>
        <begin position="25"/>
        <end position="62"/>
    </location>
</feature>
<evidence type="ECO:0000259" key="1">
    <source>
        <dbReference type="Pfam" id="PF01909"/>
    </source>
</evidence>
<evidence type="ECO:0000313" key="3">
    <source>
        <dbReference type="Proteomes" id="UP000033411"/>
    </source>
</evidence>
<dbReference type="SUPFAM" id="SSF81301">
    <property type="entry name" value="Nucleotidyltransferase"/>
    <property type="match status" value="1"/>
</dbReference>
<dbReference type="EMBL" id="LANJ01000046">
    <property type="protein sequence ID" value="KKC35282.1"/>
    <property type="molecule type" value="Genomic_DNA"/>
</dbReference>
<name>A0A0F5Q306_9HYPH</name>
<dbReference type="STRING" id="1293439.WH87_16975"/>
<reference evidence="2 3" key="1">
    <citation type="submission" date="2015-03" db="EMBL/GenBank/DDBJ databases">
        <authorList>
            <person name="Lepp D."/>
            <person name="Hassan Y.I."/>
            <person name="Li X.-Z."/>
            <person name="Zhou T."/>
        </authorList>
    </citation>
    <scope>NUCLEOTIDE SEQUENCE [LARGE SCALE GENOMIC DNA]</scope>
    <source>
        <strain evidence="2 3">E84</strain>
    </source>
</reference>
<keyword evidence="3" id="KW-1185">Reference proteome</keyword>
<dbReference type="InterPro" id="IPR043519">
    <property type="entry name" value="NT_sf"/>
</dbReference>
<proteinExistence type="predicted"/>
<dbReference type="GO" id="GO:0016779">
    <property type="term" value="F:nucleotidyltransferase activity"/>
    <property type="evidence" value="ECO:0007669"/>
    <property type="project" value="InterPro"/>
</dbReference>
<dbReference type="Proteomes" id="UP000033411">
    <property type="component" value="Unassembled WGS sequence"/>
</dbReference>
<dbReference type="Pfam" id="PF01909">
    <property type="entry name" value="NTP_transf_2"/>
    <property type="match status" value="1"/>
</dbReference>
<dbReference type="InterPro" id="IPR002934">
    <property type="entry name" value="Polymerase_NTP_transf_dom"/>
</dbReference>
<comment type="caution">
    <text evidence="2">The sequence shown here is derived from an EMBL/GenBank/DDBJ whole genome shotgun (WGS) entry which is preliminary data.</text>
</comment>
<evidence type="ECO:0000313" key="2">
    <source>
        <dbReference type="EMBL" id="KKC35282.1"/>
    </source>
</evidence>
<dbReference type="AlphaFoldDB" id="A0A0F5Q306"/>
<accession>A0A0F5Q306</accession>
<gene>
    <name evidence="2" type="ORF">WH87_16975</name>
</gene>
<protein>
    <recommendedName>
        <fullName evidence="1">Polymerase nucleotidyl transferase domain-containing protein</fullName>
    </recommendedName>
</protein>
<organism evidence="2 3">
    <name type="scientific">Devosia epidermidihirudinis</name>
    <dbReference type="NCBI Taxonomy" id="1293439"/>
    <lineage>
        <taxon>Bacteria</taxon>
        <taxon>Pseudomonadati</taxon>
        <taxon>Pseudomonadota</taxon>
        <taxon>Alphaproteobacteria</taxon>
        <taxon>Hyphomicrobiales</taxon>
        <taxon>Devosiaceae</taxon>
        <taxon>Devosia</taxon>
    </lineage>
</organism>